<name>A0A5J5BIC1_9ASTE</name>
<dbReference type="InterPro" id="IPR005516">
    <property type="entry name" value="Remorin_C"/>
</dbReference>
<dbReference type="EMBL" id="CM018035">
    <property type="protein sequence ID" value="KAA8542509.1"/>
    <property type="molecule type" value="Genomic_DNA"/>
</dbReference>
<proteinExistence type="inferred from homology"/>
<accession>A0A5J5BIC1</accession>
<dbReference type="Pfam" id="PF03763">
    <property type="entry name" value="Remorin_C"/>
    <property type="match status" value="1"/>
</dbReference>
<evidence type="ECO:0000313" key="6">
    <source>
        <dbReference type="Proteomes" id="UP000325577"/>
    </source>
</evidence>
<evidence type="ECO:0000256" key="2">
    <source>
        <dbReference type="SAM" id="Coils"/>
    </source>
</evidence>
<evidence type="ECO:0000256" key="3">
    <source>
        <dbReference type="SAM" id="MobiDB-lite"/>
    </source>
</evidence>
<keyword evidence="2" id="KW-0175">Coiled coil</keyword>
<comment type="similarity">
    <text evidence="1">Belongs to the remorin family.</text>
</comment>
<protein>
    <recommendedName>
        <fullName evidence="4">Remorin C-terminal domain-containing protein</fullName>
    </recommendedName>
</protein>
<dbReference type="AlphaFoldDB" id="A0A5J5BIC1"/>
<sequence>MKNWLQRQFFSSQMSWNYDSGDNEFATAAAAAAYAIYSLEQASSQYQKKLREGLETPMTKVKTRKEDPSRLPEFSSKEEKDAAVGASMRKATGQDSESHPSSVRPAIPGTGDQKQEGNSTRPRSIETKADAWEKTAMENIKKRYEKMSSVILAWENEKKMKAKLRMERKKRELEQRRARNLHHYQNKLASIDHLAGGARAQIEEKRRSEESVVKEKAKKIRSTGEVPGRWFCF</sequence>
<dbReference type="PANTHER" id="PTHR31471:SF5">
    <property type="entry name" value="GB|AAD39278.1"/>
    <property type="match status" value="1"/>
</dbReference>
<evidence type="ECO:0000313" key="5">
    <source>
        <dbReference type="EMBL" id="KAA8542509.1"/>
    </source>
</evidence>
<evidence type="ECO:0000256" key="1">
    <source>
        <dbReference type="ARBA" id="ARBA00005711"/>
    </source>
</evidence>
<feature type="region of interest" description="Disordered" evidence="3">
    <location>
        <begin position="50"/>
        <end position="130"/>
    </location>
</feature>
<keyword evidence="6" id="KW-1185">Reference proteome</keyword>
<feature type="compositionally biased region" description="Basic and acidic residues" evidence="3">
    <location>
        <begin position="64"/>
        <end position="82"/>
    </location>
</feature>
<reference evidence="5 6" key="1">
    <citation type="submission" date="2019-09" db="EMBL/GenBank/DDBJ databases">
        <title>A chromosome-level genome assembly of the Chinese tupelo Nyssa sinensis.</title>
        <authorList>
            <person name="Yang X."/>
            <person name="Kang M."/>
            <person name="Yang Y."/>
            <person name="Xiong H."/>
            <person name="Wang M."/>
            <person name="Zhang Z."/>
            <person name="Wang Z."/>
            <person name="Wu H."/>
            <person name="Ma T."/>
            <person name="Liu J."/>
            <person name="Xi Z."/>
        </authorList>
    </citation>
    <scope>NUCLEOTIDE SEQUENCE [LARGE SCALE GENOMIC DNA]</scope>
    <source>
        <strain evidence="5">J267</strain>
        <tissue evidence="5">Leaf</tissue>
    </source>
</reference>
<feature type="coiled-coil region" evidence="2">
    <location>
        <begin position="137"/>
        <end position="179"/>
    </location>
</feature>
<dbReference type="Proteomes" id="UP000325577">
    <property type="component" value="Linkage Group LG12"/>
</dbReference>
<feature type="domain" description="Remorin C-terminal" evidence="4">
    <location>
        <begin position="125"/>
        <end position="228"/>
    </location>
</feature>
<gene>
    <name evidence="5" type="ORF">F0562_023661</name>
</gene>
<organism evidence="5 6">
    <name type="scientific">Nyssa sinensis</name>
    <dbReference type="NCBI Taxonomy" id="561372"/>
    <lineage>
        <taxon>Eukaryota</taxon>
        <taxon>Viridiplantae</taxon>
        <taxon>Streptophyta</taxon>
        <taxon>Embryophyta</taxon>
        <taxon>Tracheophyta</taxon>
        <taxon>Spermatophyta</taxon>
        <taxon>Magnoliopsida</taxon>
        <taxon>eudicotyledons</taxon>
        <taxon>Gunneridae</taxon>
        <taxon>Pentapetalae</taxon>
        <taxon>asterids</taxon>
        <taxon>Cornales</taxon>
        <taxon>Nyssaceae</taxon>
        <taxon>Nyssa</taxon>
    </lineage>
</organism>
<evidence type="ECO:0000259" key="4">
    <source>
        <dbReference type="Pfam" id="PF03763"/>
    </source>
</evidence>
<dbReference type="OrthoDB" id="775261at2759"/>
<dbReference type="PANTHER" id="PTHR31471">
    <property type="entry name" value="OS02G0116800 PROTEIN"/>
    <property type="match status" value="1"/>
</dbReference>